<dbReference type="SUPFAM" id="SSF56672">
    <property type="entry name" value="DNA/RNA polymerases"/>
    <property type="match status" value="1"/>
</dbReference>
<comment type="caution">
    <text evidence="2">The sequence shown here is derived from an EMBL/GenBank/DDBJ whole genome shotgun (WGS) entry which is preliminary data.</text>
</comment>
<feature type="region of interest" description="Disordered" evidence="1">
    <location>
        <begin position="506"/>
        <end position="527"/>
    </location>
</feature>
<reference evidence="2" key="1">
    <citation type="submission" date="2021-02" db="EMBL/GenBank/DDBJ databases">
        <authorList>
            <person name="Dougan E. K."/>
            <person name="Rhodes N."/>
            <person name="Thang M."/>
            <person name="Chan C."/>
        </authorList>
    </citation>
    <scope>NUCLEOTIDE SEQUENCE</scope>
</reference>
<gene>
    <name evidence="2" type="ORF">SNAT2548_LOCUS28245</name>
</gene>
<evidence type="ECO:0000313" key="3">
    <source>
        <dbReference type="Proteomes" id="UP000604046"/>
    </source>
</evidence>
<feature type="compositionally biased region" description="Low complexity" evidence="1">
    <location>
        <begin position="506"/>
        <end position="518"/>
    </location>
</feature>
<feature type="compositionally biased region" description="Basic and acidic residues" evidence="1">
    <location>
        <begin position="980"/>
        <end position="1006"/>
    </location>
</feature>
<evidence type="ECO:0000256" key="1">
    <source>
        <dbReference type="SAM" id="MobiDB-lite"/>
    </source>
</evidence>
<dbReference type="EMBL" id="CAJNDS010002510">
    <property type="protein sequence ID" value="CAE7504372.1"/>
    <property type="molecule type" value="Genomic_DNA"/>
</dbReference>
<feature type="region of interest" description="Disordered" evidence="1">
    <location>
        <begin position="883"/>
        <end position="917"/>
    </location>
</feature>
<sequence length="2327" mass="255470">MQAVALRCDLGTLWTQPRVAHLLWHFLHVTDRVRVQSITWWIHADIRWFIFELQPALPDSDSSSEDALLPLLPAPVGPLPPLPVPDEPRPQSTPPEIDYGVNAYLAAGLKPLTARDETLRLQAITYERKCALKKWLSLISVNFQAWEIARRALGPFEPSFACKGLVDSVRDAAGVKASSTLHNRAGPLLRYVKYWKGRGHKCFPVSEGQVYSFFKDGGDMAPTFPRSLMISISFAVHVFGLVWTDDPLRSGRVKGLVASHYATKREEVRRPAFTVEQIKVLERIVMDSGRSSYDRVAAGFFLMLAYGRLRFSDGQRITSFLLDQPDPNKPELGYLECTAKRTKSQVGMIKKAKVLPVVIPLAAVGLCWIPTWLVLRMKAGLCYGGSVPETEPILPAVAAGGGWTRVPLDVSAASDWLRQLLRHTAQVGPIKVGTHSAKATMLSWAAKVGMDEGPRRLLGFHVKTGDSLVVYSRDAMSHPMRLLVRLILDVKNGKFDPDLTRSGALASELAGESESSEGSTDEECKQVSEEERAVEDVVGEWDPGHGPDEHFARHLVSRCIHKDVSVSEQFWNALAQAYENVMGEGKAVFKARAVAVGLEPEILTHLANGEIDTLASLAFSCSYTPGSSDDSVFVTLMGKLCGKDPGVKQLACLRRLFAEAYAIVASDIKTQVESSDDVPIKRLAPADRAQRLADQQKRLAGLNLRGHLEPGDGLVDRCAHIYETDRLAYVEWAACVSRDHEVLTGTKKDGMLVLDAHGQVKMSSKQGAAPCETTTELQVRYCLMRRGLAFEQANILDYKLRDQLIEKYFEYRLMPTPPGFAAVGMGQIEAADRRFFMLMAERTRSGIKATASGRPCDKEFKACIESSEFLSMIQHKPLAAAAKEAWTEEGSPTKKRRLGSKGRGKGKGKGRGERSAGGIVPAQLLRLGCVACTSRGNPVCFDYSLKKCERKVTGNKCERGLHVCAVAKCHGNHPATECPRASKEDASGDVPRKGVAETPVGDRKCASEAPPLPVQSVSFSNVTEECFDSFCKSLLDDTSLNPCDRILQLLEQAPVQEPPREGAQAGAKSFQVGVYNHGGVTGLRAATHRYPHACRILTDAVRMVCADHIFSSVALFRNIQVAPHADSRNSPVPNLIVPVTLFSGGQLFVVHQDGPDRNVCDGKEESGFSLDVAAKPWLFDAKHCKHFALPWKGTRLVMVAFTVGLLRNLSSQDAAVAAGLGFNLPSCDLPEPGCSKPTNASLLDLRRPPGPRPEGEQSPAGLQSPVTTEEGQQLPEIRAPEVVDVSKDPRHPSVSARADAGQPFPECRAPEVGGSVSLPGDGPLLVELCAGSAVLSSVASTRGFSTLAVDHALNRHTPKSKITVLDLSLPASWSTLGYILENREVALLFAAPPCGTCSAAREIPLEDGSMGPPVLRTHEFPYGVPGLSPHNRLKVEKANALYECLAKFLLLAHKRRIPWMVENPTGSLLWILPCFAELVKLGRFSHCESCAFGGQRLKRTSFLGSDRWPGLCLRCPGNHEHAPWGQSADGSFATALEAEYPSKLCHAVCDFAEHMCRERALPLGSAAPLVPRAYRQPRGRLHPQVIPEYQHTVSTIVPASPSLDDKQCLRTALQTPRGLLPAGNKLLRSENRGGGKWFCVFGVFWDPLSFVEEARRLWHPFDSLAHLPDYLITALHEQLSLSPMDLTKLRLTRLKHWQDLAKSLRQKDATMKEQLHPDVQGILKGKHLALLAHLVDEIQWPDAHLLPELCQGFRLVGPANKSGVFRAGLVVASQDECQLMRRAPEIREGILKRLESEPVTEYAQELCDITREEADVKGWLEGPFSPDEVSDRLGEWLPVRRFAVRQGAKLRPIDDLRENEVNSCFSSVEKVTLSAMDHVLWSANILVAYFRDRGAYRFTLSTGQVLSGKVHHAWSDAGAELRMSSLDLKSAYKQLPLSPLDHNKSVVCLRNPRSMALECYIMKTLPFGGAASVPSFLRCSSLIHALGCRLGLCWSNYFDDFPVISHSLCASSTMACMVGFLKLLGFDHAKEKLLPFDVKAEVLGVQVDLTGAPKGVIQVKNKDSRVAELLPVLEAACRDKKVIPAHLPSFVGKLQYADAQIWGRAGRLALHDVRALAHTSKVPVSLDPSGLAALNLLKERFMRGRPRTLLASRGELPFLMFTDGALEEGHAKLGLPPATIGGLLLWPGRSQRAEYFGCAVPETVLEMWRADGKSHVIGLVELFAVVVGIRTWKSYFEGRRLLTFIDNYAALDVAIKGSASVKQWRDLLLLLECPDETSPTLMWHARVPSKSNPSDGPSRGDTSLMESFHAKRVTPVCPVTQVQLRNL</sequence>
<feature type="region of interest" description="Disordered" evidence="1">
    <location>
        <begin position="1286"/>
        <end position="1305"/>
    </location>
</feature>
<protein>
    <submittedName>
        <fullName evidence="2">Uncharacterized protein</fullName>
    </submittedName>
</protein>
<evidence type="ECO:0000313" key="2">
    <source>
        <dbReference type="EMBL" id="CAE7504372.1"/>
    </source>
</evidence>
<organism evidence="2 3">
    <name type="scientific">Symbiodinium natans</name>
    <dbReference type="NCBI Taxonomy" id="878477"/>
    <lineage>
        <taxon>Eukaryota</taxon>
        <taxon>Sar</taxon>
        <taxon>Alveolata</taxon>
        <taxon>Dinophyceae</taxon>
        <taxon>Suessiales</taxon>
        <taxon>Symbiodiniaceae</taxon>
        <taxon>Symbiodinium</taxon>
    </lineage>
</organism>
<feature type="region of interest" description="Disordered" evidence="1">
    <location>
        <begin position="977"/>
        <end position="1007"/>
    </location>
</feature>
<dbReference type="Proteomes" id="UP000604046">
    <property type="component" value="Unassembled WGS sequence"/>
</dbReference>
<feature type="region of interest" description="Disordered" evidence="1">
    <location>
        <begin position="1238"/>
        <end position="1277"/>
    </location>
</feature>
<feature type="compositionally biased region" description="Polar residues" evidence="1">
    <location>
        <begin position="1260"/>
        <end position="1271"/>
    </location>
</feature>
<dbReference type="OrthoDB" id="419146at2759"/>
<dbReference type="InterPro" id="IPR043502">
    <property type="entry name" value="DNA/RNA_pol_sf"/>
</dbReference>
<keyword evidence="3" id="KW-1185">Reference proteome</keyword>
<name>A0A812SY58_9DINO</name>
<proteinExistence type="predicted"/>
<accession>A0A812SY58</accession>
<feature type="compositionally biased region" description="Basic residues" evidence="1">
    <location>
        <begin position="893"/>
        <end position="909"/>
    </location>
</feature>